<dbReference type="RefSeq" id="XP_060359843.1">
    <property type="nucleotide sequence ID" value="XM_060510852.1"/>
</dbReference>
<feature type="region of interest" description="Disordered" evidence="1">
    <location>
        <begin position="75"/>
        <end position="150"/>
    </location>
</feature>
<evidence type="ECO:0000313" key="3">
    <source>
        <dbReference type="Proteomes" id="UP001244207"/>
    </source>
</evidence>
<organism evidence="2 3">
    <name type="scientific">Glomerella acutata</name>
    <name type="common">Colletotrichum acutatum</name>
    <dbReference type="NCBI Taxonomy" id="27357"/>
    <lineage>
        <taxon>Eukaryota</taxon>
        <taxon>Fungi</taxon>
        <taxon>Dikarya</taxon>
        <taxon>Ascomycota</taxon>
        <taxon>Pezizomycotina</taxon>
        <taxon>Sordariomycetes</taxon>
        <taxon>Hypocreomycetidae</taxon>
        <taxon>Glomerellales</taxon>
        <taxon>Glomerellaceae</taxon>
        <taxon>Colletotrichum</taxon>
        <taxon>Colletotrichum acutatum species complex</taxon>
    </lineage>
</organism>
<dbReference type="Proteomes" id="UP001244207">
    <property type="component" value="Unassembled WGS sequence"/>
</dbReference>
<reference evidence="2" key="1">
    <citation type="submission" date="2021-12" db="EMBL/GenBank/DDBJ databases">
        <title>Comparative genomics, transcriptomics and evolutionary studies reveal genomic signatures of adaptation to plant cell wall in hemibiotrophic fungi.</title>
        <authorList>
            <consortium name="DOE Joint Genome Institute"/>
            <person name="Baroncelli R."/>
            <person name="Diaz J.F."/>
            <person name="Benocci T."/>
            <person name="Peng M."/>
            <person name="Battaglia E."/>
            <person name="Haridas S."/>
            <person name="Andreopoulos W."/>
            <person name="Labutti K."/>
            <person name="Pangilinan J."/>
            <person name="Floch G.L."/>
            <person name="Makela M.R."/>
            <person name="Henrissat B."/>
            <person name="Grigoriev I.V."/>
            <person name="Crouch J.A."/>
            <person name="De Vries R.P."/>
            <person name="Sukno S.A."/>
            <person name="Thon M.R."/>
        </authorList>
    </citation>
    <scope>NUCLEOTIDE SEQUENCE</scope>
    <source>
        <strain evidence="2">CBS 112980</strain>
    </source>
</reference>
<evidence type="ECO:0000313" key="2">
    <source>
        <dbReference type="EMBL" id="KAK1713790.1"/>
    </source>
</evidence>
<evidence type="ECO:0000256" key="1">
    <source>
        <dbReference type="SAM" id="MobiDB-lite"/>
    </source>
</evidence>
<keyword evidence="3" id="KW-1185">Reference proteome</keyword>
<dbReference type="GeneID" id="85394751"/>
<dbReference type="AlphaFoldDB" id="A0AAD8XCQ9"/>
<sequence>MAACRATNVHVSIALFSLTKASFSSDQDFPFCISELVTCSTLYDSNGSRPAAPNLGIVYDGTLDIRFRAKEYPDADTPRAVKKRDRSQPAVLWGLPETQDENKPGIPRINNATRERETFATNYLHHRDASKTPYNSSTDPSVETMKFRRR</sequence>
<proteinExistence type="predicted"/>
<name>A0AAD8XCQ9_GLOAC</name>
<protein>
    <submittedName>
        <fullName evidence="2">Uncharacterized protein</fullName>
    </submittedName>
</protein>
<feature type="compositionally biased region" description="Polar residues" evidence="1">
    <location>
        <begin position="132"/>
        <end position="141"/>
    </location>
</feature>
<dbReference type="EMBL" id="JAHMHS010000134">
    <property type="protein sequence ID" value="KAK1713790.1"/>
    <property type="molecule type" value="Genomic_DNA"/>
</dbReference>
<accession>A0AAD8XCQ9</accession>
<gene>
    <name evidence="2" type="ORF">BDZ83DRAFT_656168</name>
</gene>
<comment type="caution">
    <text evidence="2">The sequence shown here is derived from an EMBL/GenBank/DDBJ whole genome shotgun (WGS) entry which is preliminary data.</text>
</comment>